<gene>
    <name evidence="14" type="ORF">HMPREF1991_02186</name>
</gene>
<dbReference type="InterPro" id="IPR036921">
    <property type="entry name" value="PurM-like_N_sf"/>
</dbReference>
<evidence type="ECO:0000256" key="10">
    <source>
        <dbReference type="ARBA" id="ARBA00033093"/>
    </source>
</evidence>
<evidence type="ECO:0000256" key="6">
    <source>
        <dbReference type="ARBA" id="ARBA00022741"/>
    </source>
</evidence>
<dbReference type="GO" id="GO:0005524">
    <property type="term" value="F:ATP binding"/>
    <property type="evidence" value="ECO:0007669"/>
    <property type="project" value="UniProtKB-KW"/>
</dbReference>
<comment type="caution">
    <text evidence="14">The sequence shown here is derived from an EMBL/GenBank/DDBJ whole genome shotgun (WGS) entry which is preliminary data.</text>
</comment>
<name>A0A069QGH8_HOYLO</name>
<dbReference type="InterPro" id="IPR036676">
    <property type="entry name" value="PurM-like_C_sf"/>
</dbReference>
<keyword evidence="6" id="KW-0547">Nucleotide-binding</keyword>
<organism evidence="14 15">
    <name type="scientific">Hoylesella loescheii DSM 19665 = JCM 12249 = ATCC 15930</name>
    <dbReference type="NCBI Taxonomy" id="1122985"/>
    <lineage>
        <taxon>Bacteria</taxon>
        <taxon>Pseudomonadati</taxon>
        <taxon>Bacteroidota</taxon>
        <taxon>Bacteroidia</taxon>
        <taxon>Bacteroidales</taxon>
        <taxon>Prevotellaceae</taxon>
        <taxon>Hoylesella</taxon>
    </lineage>
</organism>
<evidence type="ECO:0000256" key="2">
    <source>
        <dbReference type="ARBA" id="ARBA00010280"/>
    </source>
</evidence>
<dbReference type="PATRIC" id="fig|1122985.7.peg.2266"/>
<dbReference type="HOGENOM" id="CLU_719355_0_0_10"/>
<dbReference type="RefSeq" id="WP_018967443.1">
    <property type="nucleotide sequence ID" value="NZ_KB899214.1"/>
</dbReference>
<evidence type="ECO:0000256" key="4">
    <source>
        <dbReference type="ARBA" id="ARBA00020367"/>
    </source>
</evidence>
<proteinExistence type="inferred from homology"/>
<dbReference type="Proteomes" id="UP000027442">
    <property type="component" value="Unassembled WGS sequence"/>
</dbReference>
<dbReference type="GO" id="GO:0006189">
    <property type="term" value="P:'de novo' IMP biosynthetic process"/>
    <property type="evidence" value="ECO:0007669"/>
    <property type="project" value="UniProtKB-UniPathway"/>
</dbReference>
<keyword evidence="5 14" id="KW-0436">Ligase</keyword>
<evidence type="ECO:0000259" key="13">
    <source>
        <dbReference type="Pfam" id="PF02769"/>
    </source>
</evidence>
<sequence>MNNRYMMRGVSAAKEDVHNAIKNIDKGVFPQAFCKIIPDILGGDDAYCNIMHADGAGTKSSLAYAYWKETGDLNVWRGIAQDAVVMNTDDLLCVGAVDNILVSSTIGRNKMLVPGEVISAIINGTDELLAELRQMGVGIYATGGETADVGDLVRTIIVDSTVTCRMKRSDVIDNANIRPGDVIVGLSSCGQATYEKTYNGGMGSNGLTSARHDVFDKYLAEKYPETFDHAVPNELVYSGTKRLTDVIEGLGVDVGQLVLSPTRTYAPVIRKVLDEMRSHVHGMVHCTGGAQTKVLHFVSDDCRVIKDNMFDVPPLFKLIQAESGTDWKEMYKVFNMGHRMEIYVCPEHAERIIAISKSFNIEAQVVGRIEEGKKSLTIRSEFGEFLYD</sequence>
<evidence type="ECO:0000313" key="15">
    <source>
        <dbReference type="Proteomes" id="UP000027442"/>
    </source>
</evidence>
<dbReference type="UniPathway" id="UPA00074">
    <property type="reaction ID" value="UER00129"/>
</dbReference>
<feature type="domain" description="PurM-like C-terminal" evidence="13">
    <location>
        <begin position="178"/>
        <end position="374"/>
    </location>
</feature>
<dbReference type="InterPro" id="IPR004733">
    <property type="entry name" value="PurM_cligase"/>
</dbReference>
<dbReference type="eggNOG" id="COG0150">
    <property type="taxonomic scope" value="Bacteria"/>
</dbReference>
<comment type="catalytic activity">
    <reaction evidence="11">
        <text>2-formamido-N(1)-(5-O-phospho-beta-D-ribosyl)acetamidine + ATP = 5-amino-1-(5-phospho-beta-D-ribosyl)imidazole + ADP + phosphate + H(+)</text>
        <dbReference type="Rhea" id="RHEA:23032"/>
        <dbReference type="ChEBI" id="CHEBI:15378"/>
        <dbReference type="ChEBI" id="CHEBI:30616"/>
        <dbReference type="ChEBI" id="CHEBI:43474"/>
        <dbReference type="ChEBI" id="CHEBI:137981"/>
        <dbReference type="ChEBI" id="CHEBI:147287"/>
        <dbReference type="ChEBI" id="CHEBI:456216"/>
        <dbReference type="EC" id="6.3.3.1"/>
    </reaction>
</comment>
<dbReference type="InterPro" id="IPR010918">
    <property type="entry name" value="PurM-like_C_dom"/>
</dbReference>
<feature type="domain" description="PurM-like N-terminal" evidence="12">
    <location>
        <begin position="43"/>
        <end position="165"/>
    </location>
</feature>
<evidence type="ECO:0000313" key="14">
    <source>
        <dbReference type="EMBL" id="KDR51772.1"/>
    </source>
</evidence>
<dbReference type="GO" id="GO:0004637">
    <property type="term" value="F:phosphoribosylamine-glycine ligase activity"/>
    <property type="evidence" value="ECO:0007669"/>
    <property type="project" value="TreeGrafter"/>
</dbReference>
<dbReference type="Pfam" id="PF02769">
    <property type="entry name" value="AIRS_C"/>
    <property type="match status" value="1"/>
</dbReference>
<reference evidence="14 15" key="1">
    <citation type="submission" date="2013-08" db="EMBL/GenBank/DDBJ databases">
        <authorList>
            <person name="Weinstock G."/>
            <person name="Sodergren E."/>
            <person name="Wylie T."/>
            <person name="Fulton L."/>
            <person name="Fulton R."/>
            <person name="Fronick C."/>
            <person name="O'Laughlin M."/>
            <person name="Godfrey J."/>
            <person name="Miner T."/>
            <person name="Herter B."/>
            <person name="Appelbaum E."/>
            <person name="Cordes M."/>
            <person name="Lek S."/>
            <person name="Wollam A."/>
            <person name="Pepin K.H."/>
            <person name="Palsikar V.B."/>
            <person name="Mitreva M."/>
            <person name="Wilson R.K."/>
        </authorList>
    </citation>
    <scope>NUCLEOTIDE SEQUENCE [LARGE SCALE GENOMIC DNA]</scope>
    <source>
        <strain evidence="14 15">ATCC 15930</strain>
    </source>
</reference>
<evidence type="ECO:0000256" key="8">
    <source>
        <dbReference type="ARBA" id="ARBA00031908"/>
    </source>
</evidence>
<evidence type="ECO:0000256" key="11">
    <source>
        <dbReference type="ARBA" id="ARBA00049057"/>
    </source>
</evidence>
<dbReference type="GO" id="GO:0004641">
    <property type="term" value="F:phosphoribosylformylglycinamidine cyclo-ligase activity"/>
    <property type="evidence" value="ECO:0007669"/>
    <property type="project" value="UniProtKB-EC"/>
</dbReference>
<keyword evidence="15" id="KW-1185">Reference proteome</keyword>
<dbReference type="AlphaFoldDB" id="A0A069QGH8"/>
<protein>
    <recommendedName>
        <fullName evidence="4">Phosphoribosylformylglycinamidine cyclo-ligase</fullName>
        <ecNumber evidence="3">6.3.3.1</ecNumber>
    </recommendedName>
    <alternativeName>
        <fullName evidence="9">AIR synthase</fullName>
    </alternativeName>
    <alternativeName>
        <fullName evidence="10">AIRS</fullName>
    </alternativeName>
    <alternativeName>
        <fullName evidence="8">Phosphoribosyl-aminoimidazole synthetase</fullName>
    </alternativeName>
</protein>
<dbReference type="Gene3D" id="3.30.1330.10">
    <property type="entry name" value="PurM-like, N-terminal domain"/>
    <property type="match status" value="1"/>
</dbReference>
<keyword evidence="7" id="KW-0067">ATP-binding</keyword>
<evidence type="ECO:0000256" key="1">
    <source>
        <dbReference type="ARBA" id="ARBA00004686"/>
    </source>
</evidence>
<dbReference type="PANTHER" id="PTHR10520">
    <property type="entry name" value="TRIFUNCTIONAL PURINE BIOSYNTHETIC PROTEIN ADENOSINE-3-RELATED"/>
    <property type="match status" value="1"/>
</dbReference>
<dbReference type="SUPFAM" id="SSF55326">
    <property type="entry name" value="PurM N-terminal domain-like"/>
    <property type="match status" value="1"/>
</dbReference>
<evidence type="ECO:0000256" key="9">
    <source>
        <dbReference type="ARBA" id="ARBA00032931"/>
    </source>
</evidence>
<comment type="pathway">
    <text evidence="1">Purine metabolism; IMP biosynthesis via de novo pathway; 5-amino-1-(5-phospho-D-ribosyl)imidazole from N(2)-formyl-N(1)-(5-phospho-D-ribosyl)glycinamide: step 2/2.</text>
</comment>
<dbReference type="EMBL" id="JNGW01000095">
    <property type="protein sequence ID" value="KDR51772.1"/>
    <property type="molecule type" value="Genomic_DNA"/>
</dbReference>
<accession>A0A069QGH8</accession>
<dbReference type="GO" id="GO:0046084">
    <property type="term" value="P:adenine biosynthetic process"/>
    <property type="evidence" value="ECO:0007669"/>
    <property type="project" value="TreeGrafter"/>
</dbReference>
<evidence type="ECO:0000256" key="5">
    <source>
        <dbReference type="ARBA" id="ARBA00022598"/>
    </source>
</evidence>
<dbReference type="Gene3D" id="3.90.650.10">
    <property type="entry name" value="PurM-like C-terminal domain"/>
    <property type="match status" value="1"/>
</dbReference>
<evidence type="ECO:0000259" key="12">
    <source>
        <dbReference type="Pfam" id="PF00586"/>
    </source>
</evidence>
<evidence type="ECO:0000256" key="3">
    <source>
        <dbReference type="ARBA" id="ARBA00013047"/>
    </source>
</evidence>
<dbReference type="GO" id="GO:0005829">
    <property type="term" value="C:cytosol"/>
    <property type="evidence" value="ECO:0007669"/>
    <property type="project" value="TreeGrafter"/>
</dbReference>
<dbReference type="Pfam" id="PF00586">
    <property type="entry name" value="AIRS"/>
    <property type="match status" value="1"/>
</dbReference>
<comment type="similarity">
    <text evidence="2">Belongs to the AIR synthase family.</text>
</comment>
<dbReference type="InterPro" id="IPR016188">
    <property type="entry name" value="PurM-like_N"/>
</dbReference>
<dbReference type="EC" id="6.3.3.1" evidence="3"/>
<evidence type="ECO:0000256" key="7">
    <source>
        <dbReference type="ARBA" id="ARBA00022840"/>
    </source>
</evidence>
<dbReference type="PANTHER" id="PTHR10520:SF12">
    <property type="entry name" value="TRIFUNCTIONAL PURINE BIOSYNTHETIC PROTEIN ADENOSINE-3"/>
    <property type="match status" value="1"/>
</dbReference>
<dbReference type="SUPFAM" id="SSF56042">
    <property type="entry name" value="PurM C-terminal domain-like"/>
    <property type="match status" value="1"/>
</dbReference>